<dbReference type="InterPro" id="IPR011905">
    <property type="entry name" value="GlrX-like_pln_2"/>
</dbReference>
<keyword evidence="7" id="KW-1185">Reference proteome</keyword>
<dbReference type="Proteomes" id="UP000036987">
    <property type="component" value="Unassembled WGS sequence"/>
</dbReference>
<dbReference type="Pfam" id="PF00462">
    <property type="entry name" value="Glutaredoxin"/>
    <property type="match status" value="1"/>
</dbReference>
<proteinExistence type="inferred from homology"/>
<dbReference type="InterPro" id="IPR002109">
    <property type="entry name" value="Glutaredoxin"/>
</dbReference>
<evidence type="ECO:0000313" key="6">
    <source>
        <dbReference type="EMBL" id="KMZ63525.1"/>
    </source>
</evidence>
<dbReference type="SUPFAM" id="SSF52833">
    <property type="entry name" value="Thioredoxin-like"/>
    <property type="match status" value="1"/>
</dbReference>
<dbReference type="PROSITE" id="PS51354">
    <property type="entry name" value="GLUTAREDOXIN_2"/>
    <property type="match status" value="1"/>
</dbReference>
<feature type="domain" description="Glutaredoxin" evidence="5">
    <location>
        <begin position="13"/>
        <end position="76"/>
    </location>
</feature>
<name>A0A0K9P5R1_ZOSMR</name>
<gene>
    <name evidence="6" type="ORF">ZOSMA_400G00080</name>
</gene>
<evidence type="ECO:0000256" key="2">
    <source>
        <dbReference type="ARBA" id="ARBA00007568"/>
    </source>
</evidence>
<dbReference type="OrthoDB" id="418495at2759"/>
<evidence type="ECO:0000256" key="1">
    <source>
        <dbReference type="ARBA" id="ARBA00004496"/>
    </source>
</evidence>
<dbReference type="PANTHER" id="PTHR10168">
    <property type="entry name" value="GLUTAREDOXIN"/>
    <property type="match status" value="1"/>
</dbReference>
<dbReference type="OMA" id="MCHTINT"/>
<keyword evidence="4" id="KW-0676">Redox-active center</keyword>
<evidence type="ECO:0000256" key="3">
    <source>
        <dbReference type="ARBA" id="ARBA00022490"/>
    </source>
</evidence>
<dbReference type="AlphaFoldDB" id="A0A0K9P5R1"/>
<organism evidence="6 7">
    <name type="scientific">Zostera marina</name>
    <name type="common">Eelgrass</name>
    <dbReference type="NCBI Taxonomy" id="29655"/>
    <lineage>
        <taxon>Eukaryota</taxon>
        <taxon>Viridiplantae</taxon>
        <taxon>Streptophyta</taxon>
        <taxon>Embryophyta</taxon>
        <taxon>Tracheophyta</taxon>
        <taxon>Spermatophyta</taxon>
        <taxon>Magnoliopsida</taxon>
        <taxon>Liliopsida</taxon>
        <taxon>Zosteraceae</taxon>
        <taxon>Zostera</taxon>
    </lineage>
</organism>
<sequence>MDRVLAVASQRPVVIFALSSCCMCHAVKTLFEQIGTIPEVYEIDRDPCRREIEMALVKLLNRHPAVPLVFIGGKLIGATDTILTLHLSGRLVDLLNDSGALLPLNRSINN</sequence>
<dbReference type="Gene3D" id="3.40.30.10">
    <property type="entry name" value="Glutaredoxin"/>
    <property type="match status" value="1"/>
</dbReference>
<comment type="caution">
    <text evidence="6">The sequence shown here is derived from an EMBL/GenBank/DDBJ whole genome shotgun (WGS) entry which is preliminary data.</text>
</comment>
<accession>A0A0K9P5R1</accession>
<dbReference type="STRING" id="29655.A0A0K9P5R1"/>
<dbReference type="CDD" id="cd03419">
    <property type="entry name" value="GRX_GRXh_1_2_like"/>
    <property type="match status" value="1"/>
</dbReference>
<dbReference type="NCBIfam" id="TIGR02189">
    <property type="entry name" value="GlrX-like_plant"/>
    <property type="match status" value="1"/>
</dbReference>
<dbReference type="InterPro" id="IPR036249">
    <property type="entry name" value="Thioredoxin-like_sf"/>
</dbReference>
<evidence type="ECO:0000259" key="5">
    <source>
        <dbReference type="Pfam" id="PF00462"/>
    </source>
</evidence>
<protein>
    <submittedName>
        <fullName evidence="6">Glutaredoxin-C1</fullName>
    </submittedName>
</protein>
<reference evidence="7" key="1">
    <citation type="journal article" date="2016" name="Nature">
        <title>The genome of the seagrass Zostera marina reveals angiosperm adaptation to the sea.</title>
        <authorList>
            <person name="Olsen J.L."/>
            <person name="Rouze P."/>
            <person name="Verhelst B."/>
            <person name="Lin Y.-C."/>
            <person name="Bayer T."/>
            <person name="Collen J."/>
            <person name="Dattolo E."/>
            <person name="De Paoli E."/>
            <person name="Dittami S."/>
            <person name="Maumus F."/>
            <person name="Michel G."/>
            <person name="Kersting A."/>
            <person name="Lauritano C."/>
            <person name="Lohaus R."/>
            <person name="Toepel M."/>
            <person name="Tonon T."/>
            <person name="Vanneste K."/>
            <person name="Amirebrahimi M."/>
            <person name="Brakel J."/>
            <person name="Bostroem C."/>
            <person name="Chovatia M."/>
            <person name="Grimwood J."/>
            <person name="Jenkins J.W."/>
            <person name="Jueterbock A."/>
            <person name="Mraz A."/>
            <person name="Stam W.T."/>
            <person name="Tice H."/>
            <person name="Bornberg-Bauer E."/>
            <person name="Green P.J."/>
            <person name="Pearson G.A."/>
            <person name="Procaccini G."/>
            <person name="Duarte C.M."/>
            <person name="Schmutz J."/>
            <person name="Reusch T.B.H."/>
            <person name="Van de Peer Y."/>
        </authorList>
    </citation>
    <scope>NUCLEOTIDE SEQUENCE [LARGE SCALE GENOMIC DNA]</scope>
    <source>
        <strain evidence="7">cv. Finnish</strain>
    </source>
</reference>
<evidence type="ECO:0000256" key="4">
    <source>
        <dbReference type="ARBA" id="ARBA00023284"/>
    </source>
</evidence>
<comment type="similarity">
    <text evidence="2">Belongs to the glutaredoxin family. CC-type subfamily.</text>
</comment>
<dbReference type="GO" id="GO:0005737">
    <property type="term" value="C:cytoplasm"/>
    <property type="evidence" value="ECO:0007669"/>
    <property type="project" value="UniProtKB-SubCell"/>
</dbReference>
<evidence type="ECO:0000313" key="7">
    <source>
        <dbReference type="Proteomes" id="UP000036987"/>
    </source>
</evidence>
<keyword evidence="3" id="KW-0963">Cytoplasm</keyword>
<dbReference type="EMBL" id="LFYR01001217">
    <property type="protein sequence ID" value="KMZ63525.1"/>
    <property type="molecule type" value="Genomic_DNA"/>
</dbReference>
<comment type="subcellular location">
    <subcellularLocation>
        <location evidence="1">Cytoplasm</location>
    </subcellularLocation>
</comment>